<reference evidence="1" key="1">
    <citation type="submission" date="2014-09" db="EMBL/GenBank/DDBJ databases">
        <authorList>
            <person name="Magalhaes I.L.F."/>
            <person name="Oliveira U."/>
            <person name="Santos F.R."/>
            <person name="Vidigal T.H.D.A."/>
            <person name="Brescovit A.D."/>
            <person name="Santos A.J."/>
        </authorList>
    </citation>
    <scope>NUCLEOTIDE SEQUENCE</scope>
    <source>
        <tissue evidence="1">Shoot tissue taken approximately 20 cm above the soil surface</tissue>
    </source>
</reference>
<dbReference type="EMBL" id="GBRH01277298">
    <property type="protein sequence ID" value="JAD20597.1"/>
    <property type="molecule type" value="Transcribed_RNA"/>
</dbReference>
<proteinExistence type="predicted"/>
<evidence type="ECO:0000313" key="1">
    <source>
        <dbReference type="EMBL" id="JAD20597.1"/>
    </source>
</evidence>
<sequence length="20" mass="2422">MLVVPYSLRPFRGMQEITKR</sequence>
<accession>A0A0A8YAY1</accession>
<organism evidence="1">
    <name type="scientific">Arundo donax</name>
    <name type="common">Giant reed</name>
    <name type="synonym">Donax arundinaceus</name>
    <dbReference type="NCBI Taxonomy" id="35708"/>
    <lineage>
        <taxon>Eukaryota</taxon>
        <taxon>Viridiplantae</taxon>
        <taxon>Streptophyta</taxon>
        <taxon>Embryophyta</taxon>
        <taxon>Tracheophyta</taxon>
        <taxon>Spermatophyta</taxon>
        <taxon>Magnoliopsida</taxon>
        <taxon>Liliopsida</taxon>
        <taxon>Poales</taxon>
        <taxon>Poaceae</taxon>
        <taxon>PACMAD clade</taxon>
        <taxon>Arundinoideae</taxon>
        <taxon>Arundineae</taxon>
        <taxon>Arundo</taxon>
    </lineage>
</organism>
<reference evidence="1" key="2">
    <citation type="journal article" date="2015" name="Data Brief">
        <title>Shoot transcriptome of the giant reed, Arundo donax.</title>
        <authorList>
            <person name="Barrero R.A."/>
            <person name="Guerrero F.D."/>
            <person name="Moolhuijzen P."/>
            <person name="Goolsby J.A."/>
            <person name="Tidwell J."/>
            <person name="Bellgard S.E."/>
            <person name="Bellgard M.I."/>
        </authorList>
    </citation>
    <scope>NUCLEOTIDE SEQUENCE</scope>
    <source>
        <tissue evidence="1">Shoot tissue taken approximately 20 cm above the soil surface</tissue>
    </source>
</reference>
<dbReference type="AlphaFoldDB" id="A0A0A8YAY1"/>
<protein>
    <submittedName>
        <fullName evidence="1">Uncharacterized protein</fullName>
    </submittedName>
</protein>
<name>A0A0A8YAY1_ARUDO</name>